<feature type="domain" description="PpiC" evidence="6">
    <location>
        <begin position="180"/>
        <end position="276"/>
    </location>
</feature>
<dbReference type="Proteomes" id="UP001227162">
    <property type="component" value="Unassembled WGS sequence"/>
</dbReference>
<organism evidence="7 8">
    <name type="scientific">Rhodalgimonas zhirmunskyi</name>
    <dbReference type="NCBI Taxonomy" id="2964767"/>
    <lineage>
        <taxon>Bacteria</taxon>
        <taxon>Pseudomonadati</taxon>
        <taxon>Pseudomonadota</taxon>
        <taxon>Alphaproteobacteria</taxon>
        <taxon>Rhodobacterales</taxon>
        <taxon>Roseobacteraceae</taxon>
        <taxon>Rhodalgimonas</taxon>
    </lineage>
</organism>
<evidence type="ECO:0000256" key="4">
    <source>
        <dbReference type="ARBA" id="ARBA00031484"/>
    </source>
</evidence>
<keyword evidence="2" id="KW-0732">Signal</keyword>
<protein>
    <recommendedName>
        <fullName evidence="1">Parvulin-like PPIase</fullName>
    </recommendedName>
    <alternativeName>
        <fullName evidence="3">Peptidyl-prolyl cis-trans isomerase plp</fullName>
    </alternativeName>
    <alternativeName>
        <fullName evidence="4">Rotamase plp</fullName>
    </alternativeName>
</protein>
<dbReference type="SUPFAM" id="SSF109998">
    <property type="entry name" value="Triger factor/SurA peptide-binding domain-like"/>
    <property type="match status" value="1"/>
</dbReference>
<dbReference type="PANTHER" id="PTHR47637">
    <property type="entry name" value="CHAPERONE SURA"/>
    <property type="match status" value="1"/>
</dbReference>
<keyword evidence="5" id="KW-0697">Rotamase</keyword>
<reference evidence="7" key="1">
    <citation type="submission" date="2022-07" db="EMBL/GenBank/DDBJ databases">
        <authorList>
            <person name="Otstavnykh N."/>
            <person name="Isaeva M."/>
            <person name="Bystritskaya E."/>
        </authorList>
    </citation>
    <scope>NUCLEOTIDE SEQUENCE</scope>
    <source>
        <strain evidence="7">10Alg 79</strain>
    </source>
</reference>
<evidence type="ECO:0000259" key="6">
    <source>
        <dbReference type="PROSITE" id="PS50198"/>
    </source>
</evidence>
<dbReference type="RefSeq" id="WP_317624818.1">
    <property type="nucleotide sequence ID" value="NZ_JANFFA010000001.1"/>
</dbReference>
<evidence type="ECO:0000256" key="1">
    <source>
        <dbReference type="ARBA" id="ARBA00018370"/>
    </source>
</evidence>
<dbReference type="InterPro" id="IPR000297">
    <property type="entry name" value="PPIase_PpiC"/>
</dbReference>
<keyword evidence="5 7" id="KW-0413">Isomerase</keyword>
<dbReference type="Pfam" id="PF00639">
    <property type="entry name" value="Rotamase"/>
    <property type="match status" value="1"/>
</dbReference>
<proteinExistence type="predicted"/>
<dbReference type="SUPFAM" id="SSF54534">
    <property type="entry name" value="FKBP-like"/>
    <property type="match status" value="1"/>
</dbReference>
<keyword evidence="8" id="KW-1185">Reference proteome</keyword>
<sequence length="422" mass="46026">MAKTGMMARLSELAKRLSFPAASVMLVLGLGLGLALPQTASAQNLFAPAIRVNGEIITGFELNQRARMLQVFRAPGDPMQIAREQLIEERLKLSAARINGVIPTKEEIETGMEEFAGRANLSTEDFLKVLKGAGVERETYRDFIISGVAWRQLVRAKFGPRVRVSDADVSRALNNSGDANVRVLTSEIYIPLRPGKEAEAQALAERLSKITTISAFAQAARKYSAAPSRGRSGKVNWLELNKIPPALRGQILGLAPGQVTQPIPVPGAIALFQLRALEEGKRVTPDYAAIEYAAYYIAGGRTPEALGVAKKIENRIDTCDDLYGVAKGQPAEVLERGSKKPNEIPRDIAMELAKLDKNEVSTALTRANGQTLVFLMLCDRVIDLGEDVSRDDVALSIQSRRLASYAESYLAQLRSEARIVEK</sequence>
<gene>
    <name evidence="7" type="ORF">NOI20_03785</name>
</gene>
<dbReference type="InterPro" id="IPR046357">
    <property type="entry name" value="PPIase_dom_sf"/>
</dbReference>
<evidence type="ECO:0000256" key="2">
    <source>
        <dbReference type="ARBA" id="ARBA00022729"/>
    </source>
</evidence>
<reference evidence="7" key="2">
    <citation type="submission" date="2023-04" db="EMBL/GenBank/DDBJ databases">
        <title>'Rhodoalgimonas zhirmunskyi' gen. nov., isolated from a red alga.</title>
        <authorList>
            <person name="Nedashkovskaya O.I."/>
            <person name="Otstavnykh N.Y."/>
            <person name="Bystritskaya E.P."/>
            <person name="Balabanova L.A."/>
            <person name="Isaeva M.P."/>
        </authorList>
    </citation>
    <scope>NUCLEOTIDE SEQUENCE</scope>
    <source>
        <strain evidence="7">10Alg 79</strain>
    </source>
</reference>
<evidence type="ECO:0000313" key="7">
    <source>
        <dbReference type="EMBL" id="MDQ2093221.1"/>
    </source>
</evidence>
<dbReference type="GO" id="GO:0003755">
    <property type="term" value="F:peptidyl-prolyl cis-trans isomerase activity"/>
    <property type="evidence" value="ECO:0007669"/>
    <property type="project" value="UniProtKB-KW"/>
</dbReference>
<dbReference type="EMBL" id="JANFFA010000001">
    <property type="protein sequence ID" value="MDQ2093221.1"/>
    <property type="molecule type" value="Genomic_DNA"/>
</dbReference>
<accession>A0AAJ1UAY5</accession>
<dbReference type="PANTHER" id="PTHR47637:SF1">
    <property type="entry name" value="CHAPERONE SURA"/>
    <property type="match status" value="1"/>
</dbReference>
<evidence type="ECO:0000313" key="8">
    <source>
        <dbReference type="Proteomes" id="UP001227162"/>
    </source>
</evidence>
<comment type="caution">
    <text evidence="7">The sequence shown here is derived from an EMBL/GenBank/DDBJ whole genome shotgun (WGS) entry which is preliminary data.</text>
</comment>
<dbReference type="InterPro" id="IPR027304">
    <property type="entry name" value="Trigger_fact/SurA_dom_sf"/>
</dbReference>
<name>A0AAJ1UAY5_9RHOB</name>
<evidence type="ECO:0000256" key="5">
    <source>
        <dbReference type="PROSITE-ProRule" id="PRU00278"/>
    </source>
</evidence>
<dbReference type="Gene3D" id="3.10.50.40">
    <property type="match status" value="1"/>
</dbReference>
<dbReference type="Gene3D" id="1.10.4030.10">
    <property type="entry name" value="Porin chaperone SurA, peptide-binding domain"/>
    <property type="match status" value="1"/>
</dbReference>
<evidence type="ECO:0000256" key="3">
    <source>
        <dbReference type="ARBA" id="ARBA00030642"/>
    </source>
</evidence>
<dbReference type="PROSITE" id="PS50198">
    <property type="entry name" value="PPIC_PPIASE_2"/>
    <property type="match status" value="1"/>
</dbReference>
<dbReference type="AlphaFoldDB" id="A0AAJ1UAY5"/>
<dbReference type="InterPro" id="IPR050280">
    <property type="entry name" value="OMP_Chaperone_SurA"/>
</dbReference>